<evidence type="ECO:0000313" key="2">
    <source>
        <dbReference type="Proteomes" id="UP001215712"/>
    </source>
</evidence>
<dbReference type="Proteomes" id="UP001215712">
    <property type="component" value="Unassembled WGS sequence"/>
</dbReference>
<reference evidence="1" key="2">
    <citation type="submission" date="2023-01" db="EMBL/GenBank/DDBJ databases">
        <authorList>
            <person name="Petersen C."/>
        </authorList>
    </citation>
    <scope>NUCLEOTIDE SEQUENCE</scope>
    <source>
        <strain evidence="1">IBT 17514</strain>
    </source>
</reference>
<proteinExistence type="predicted"/>
<keyword evidence="2" id="KW-1185">Reference proteome</keyword>
<dbReference type="AlphaFoldDB" id="A0AAD6HL08"/>
<protein>
    <submittedName>
        <fullName evidence="1">Uncharacterized protein</fullName>
    </submittedName>
</protein>
<dbReference type="EMBL" id="JAQJAN010000008">
    <property type="protein sequence ID" value="KAJ5724583.1"/>
    <property type="molecule type" value="Genomic_DNA"/>
</dbReference>
<organism evidence="1 2">
    <name type="scientific">Penicillium malachiteum</name>
    <dbReference type="NCBI Taxonomy" id="1324776"/>
    <lineage>
        <taxon>Eukaryota</taxon>
        <taxon>Fungi</taxon>
        <taxon>Dikarya</taxon>
        <taxon>Ascomycota</taxon>
        <taxon>Pezizomycotina</taxon>
        <taxon>Eurotiomycetes</taxon>
        <taxon>Eurotiomycetidae</taxon>
        <taxon>Eurotiales</taxon>
        <taxon>Aspergillaceae</taxon>
        <taxon>Penicillium</taxon>
    </lineage>
</organism>
<name>A0AAD6HL08_9EURO</name>
<comment type="caution">
    <text evidence="1">The sequence shown here is derived from an EMBL/GenBank/DDBJ whole genome shotgun (WGS) entry which is preliminary data.</text>
</comment>
<sequence>MKMAIRAVRLPLRNITGIPTRSGYPSSAARTHAAFQTSNGQAAIPTRSQPFTTFLQLHQKPTEEQKADPNYYGSRPPETPLAMSFESIGIGKNLKLLIITMLAVSGTIEVLTYGREIWLWWKGSEGDEV</sequence>
<gene>
    <name evidence="1" type="ORF">N7493_006311</name>
</gene>
<evidence type="ECO:0000313" key="1">
    <source>
        <dbReference type="EMBL" id="KAJ5724583.1"/>
    </source>
</evidence>
<reference evidence="1" key="1">
    <citation type="journal article" date="2023" name="IMA Fungus">
        <title>Comparative genomic study of the Penicillium genus elucidates a diverse pangenome and 15 lateral gene transfer events.</title>
        <authorList>
            <person name="Petersen C."/>
            <person name="Sorensen T."/>
            <person name="Nielsen M.R."/>
            <person name="Sondergaard T.E."/>
            <person name="Sorensen J.L."/>
            <person name="Fitzpatrick D.A."/>
            <person name="Frisvad J.C."/>
            <person name="Nielsen K.L."/>
        </authorList>
    </citation>
    <scope>NUCLEOTIDE SEQUENCE</scope>
    <source>
        <strain evidence="1">IBT 17514</strain>
    </source>
</reference>
<accession>A0AAD6HL08</accession>